<organism evidence="2 3">
    <name type="scientific">Chengkuizengella axinellae</name>
    <dbReference type="NCBI Taxonomy" id="3064388"/>
    <lineage>
        <taxon>Bacteria</taxon>
        <taxon>Bacillati</taxon>
        <taxon>Bacillota</taxon>
        <taxon>Bacilli</taxon>
        <taxon>Bacillales</taxon>
        <taxon>Paenibacillaceae</taxon>
        <taxon>Chengkuizengella</taxon>
    </lineage>
</organism>
<dbReference type="EMBL" id="JAVAMP010000017">
    <property type="protein sequence ID" value="MDP5276665.1"/>
    <property type="molecule type" value="Genomic_DNA"/>
</dbReference>
<keyword evidence="1" id="KW-1133">Transmembrane helix</keyword>
<protein>
    <submittedName>
        <fullName evidence="2">Uncharacterized protein</fullName>
    </submittedName>
</protein>
<keyword evidence="3" id="KW-1185">Reference proteome</keyword>
<comment type="caution">
    <text evidence="2">The sequence shown here is derived from an EMBL/GenBank/DDBJ whole genome shotgun (WGS) entry which is preliminary data.</text>
</comment>
<keyword evidence="1" id="KW-0812">Transmembrane</keyword>
<evidence type="ECO:0000313" key="2">
    <source>
        <dbReference type="EMBL" id="MDP5276665.1"/>
    </source>
</evidence>
<dbReference type="Proteomes" id="UP001231941">
    <property type="component" value="Unassembled WGS sequence"/>
</dbReference>
<feature type="transmembrane region" description="Helical" evidence="1">
    <location>
        <begin position="33"/>
        <end position="52"/>
    </location>
</feature>
<name>A0ABT9J4Y8_9BACL</name>
<sequence>MSTSIQISLFLMYLVTIAIDIKYIKSMKLAEKVIFYSMNSIILILIGLRFIFTEFPMPIDFFIHYVSPWVLEWSRS</sequence>
<feature type="transmembrane region" description="Helical" evidence="1">
    <location>
        <begin position="6"/>
        <end position="24"/>
    </location>
</feature>
<gene>
    <name evidence="2" type="ORF">Q5Y73_21460</name>
</gene>
<evidence type="ECO:0000256" key="1">
    <source>
        <dbReference type="SAM" id="Phobius"/>
    </source>
</evidence>
<keyword evidence="1" id="KW-0472">Membrane</keyword>
<proteinExistence type="predicted"/>
<reference evidence="2 3" key="1">
    <citation type="submission" date="2023-08" db="EMBL/GenBank/DDBJ databases">
        <authorList>
            <person name="Park J.-S."/>
        </authorList>
    </citation>
    <scope>NUCLEOTIDE SEQUENCE [LARGE SCALE GENOMIC DNA]</scope>
    <source>
        <strain evidence="2 3">2205SS18-9</strain>
    </source>
</reference>
<dbReference type="RefSeq" id="WP_305993974.1">
    <property type="nucleotide sequence ID" value="NZ_JAVAMP010000017.1"/>
</dbReference>
<evidence type="ECO:0000313" key="3">
    <source>
        <dbReference type="Proteomes" id="UP001231941"/>
    </source>
</evidence>
<accession>A0ABT9J4Y8</accession>